<evidence type="ECO:0000313" key="6">
    <source>
        <dbReference type="EMBL" id="AZW15468.1"/>
    </source>
</evidence>
<protein>
    <submittedName>
        <fullName evidence="6">LLM class flavin-dependent oxidoreductase</fullName>
    </submittedName>
</protein>
<evidence type="ECO:0000256" key="3">
    <source>
        <dbReference type="ARBA" id="ARBA00023002"/>
    </source>
</evidence>
<dbReference type="CDD" id="cd01094">
    <property type="entry name" value="Alkanesulfonate_monoxygenase"/>
    <property type="match status" value="1"/>
</dbReference>
<evidence type="ECO:0000256" key="1">
    <source>
        <dbReference type="ARBA" id="ARBA00022630"/>
    </source>
</evidence>
<keyword evidence="2" id="KW-0288">FMN</keyword>
<name>A0AAN1RT19_9BORD</name>
<keyword evidence="3" id="KW-0560">Oxidoreductase</keyword>
<dbReference type="KEGG" id="bhz:ACR54_01439"/>
<organism evidence="6 7">
    <name type="scientific">Bordetella hinzii</name>
    <dbReference type="NCBI Taxonomy" id="103855"/>
    <lineage>
        <taxon>Bacteria</taxon>
        <taxon>Pseudomonadati</taxon>
        <taxon>Pseudomonadota</taxon>
        <taxon>Betaproteobacteria</taxon>
        <taxon>Burkholderiales</taxon>
        <taxon>Alcaligenaceae</taxon>
        <taxon>Bordetella</taxon>
    </lineage>
</organism>
<reference evidence="7" key="1">
    <citation type="submission" date="2017-10" db="EMBL/GenBank/DDBJ databases">
        <title>Whole genome sequencing of various Bordetella species.</title>
        <authorList>
            <person name="Weigand M.R."/>
            <person name="Loparev V."/>
            <person name="Peng Y."/>
            <person name="Bowden K.E."/>
            <person name="Tondella M.L."/>
            <person name="Williams M.M."/>
        </authorList>
    </citation>
    <scope>NUCLEOTIDE SEQUENCE [LARGE SCALE GENOMIC DNA]</scope>
    <source>
        <strain evidence="7">H720</strain>
    </source>
</reference>
<dbReference type="PANTHER" id="PTHR42847">
    <property type="entry name" value="ALKANESULFONATE MONOOXYGENASE"/>
    <property type="match status" value="1"/>
</dbReference>
<dbReference type="Gene3D" id="3.20.20.30">
    <property type="entry name" value="Luciferase-like domain"/>
    <property type="match status" value="1"/>
</dbReference>
<keyword evidence="1" id="KW-0285">Flavoprotein</keyword>
<accession>A0AAN1RT19</accession>
<keyword evidence="4" id="KW-0503">Monooxygenase</keyword>
<dbReference type="AlphaFoldDB" id="A0AAN1RT19"/>
<sequence>MALPDLPDPAAGPADIPGSPLHEVLRQPLLLGLFLPIQSGGWSPSTLPRGTDWTFEYNAALTERAEALGFDLVFGLAQWLGKGGHGGRMQYRENSLDPFVTTAALGARTRRILLISTIQILYGPWHPLHLAKFGATLDHITGGRWGLNMVTGNLRSQALMFGRDQIEHDLRYEMADEFTRILRGLWRSEENLSFAGRFWSGQDSYVSPRPRYGRPILVNATGSPAGMDYAARHSDLVFITSPAGAQIEAALQALPAHVERLRQAAGKAGRELRTLINPMIICRPTEREAWAYHDAIVAAQDAAAVDAFQASSRARDSQSWGGHQRDQRAVGGNIQLVGSPQQIADYLLRLKQAGCDGVQISFYDFAPDLEYFGQAVLPLLKQAGLRL</sequence>
<dbReference type="EMBL" id="CP024172">
    <property type="protein sequence ID" value="AZW15468.1"/>
    <property type="molecule type" value="Genomic_DNA"/>
</dbReference>
<dbReference type="InterPro" id="IPR050172">
    <property type="entry name" value="SsuD_RutA_monooxygenase"/>
</dbReference>
<dbReference type="Pfam" id="PF00296">
    <property type="entry name" value="Bac_luciferase"/>
    <property type="match status" value="1"/>
</dbReference>
<dbReference type="GO" id="GO:0004497">
    <property type="term" value="F:monooxygenase activity"/>
    <property type="evidence" value="ECO:0007669"/>
    <property type="project" value="UniProtKB-KW"/>
</dbReference>
<evidence type="ECO:0000259" key="5">
    <source>
        <dbReference type="Pfam" id="PF00296"/>
    </source>
</evidence>
<dbReference type="GO" id="GO:0016705">
    <property type="term" value="F:oxidoreductase activity, acting on paired donors, with incorporation or reduction of molecular oxygen"/>
    <property type="evidence" value="ECO:0007669"/>
    <property type="project" value="InterPro"/>
</dbReference>
<dbReference type="InterPro" id="IPR036661">
    <property type="entry name" value="Luciferase-like_sf"/>
</dbReference>
<dbReference type="SUPFAM" id="SSF51679">
    <property type="entry name" value="Bacterial luciferase-like"/>
    <property type="match status" value="1"/>
</dbReference>
<dbReference type="PANTHER" id="PTHR42847:SF4">
    <property type="entry name" value="ALKANESULFONATE MONOOXYGENASE-RELATED"/>
    <property type="match status" value="1"/>
</dbReference>
<proteinExistence type="predicted"/>
<evidence type="ECO:0000256" key="2">
    <source>
        <dbReference type="ARBA" id="ARBA00022643"/>
    </source>
</evidence>
<dbReference type="GeneID" id="92997553"/>
<feature type="domain" description="Luciferase-like" evidence="5">
    <location>
        <begin position="32"/>
        <end position="356"/>
    </location>
</feature>
<evidence type="ECO:0000313" key="7">
    <source>
        <dbReference type="Proteomes" id="UP000282741"/>
    </source>
</evidence>
<evidence type="ECO:0000256" key="4">
    <source>
        <dbReference type="ARBA" id="ARBA00023033"/>
    </source>
</evidence>
<dbReference type="InterPro" id="IPR011251">
    <property type="entry name" value="Luciferase-like_dom"/>
</dbReference>
<dbReference type="RefSeq" id="WP_029579429.1">
    <property type="nucleotide sequence ID" value="NZ_CP012076.1"/>
</dbReference>
<dbReference type="Proteomes" id="UP000282741">
    <property type="component" value="Chromosome"/>
</dbReference>
<gene>
    <name evidence="6" type="ORF">CS347_01015</name>
</gene>